<evidence type="ECO:0000256" key="5">
    <source>
        <dbReference type="ARBA" id="ARBA00022556"/>
    </source>
</evidence>
<evidence type="ECO:0000256" key="7">
    <source>
        <dbReference type="ARBA" id="ARBA00022679"/>
    </source>
</evidence>
<dbReference type="AlphaFoldDB" id="A0A932HYC6"/>
<proteinExistence type="inferred from homology"/>
<comment type="pathway">
    <text evidence="10">Bacterial outer membrane biogenesis; LPS lipid A biosynthesis.</text>
</comment>
<dbReference type="NCBIfam" id="TIGR00215">
    <property type="entry name" value="lpxB"/>
    <property type="match status" value="1"/>
</dbReference>
<keyword evidence="5 10" id="KW-0441">Lipid A biosynthesis</keyword>
<evidence type="ECO:0000256" key="2">
    <source>
        <dbReference type="ARBA" id="ARBA00012687"/>
    </source>
</evidence>
<dbReference type="EMBL" id="JACPUR010000017">
    <property type="protein sequence ID" value="MBI3127298.1"/>
    <property type="molecule type" value="Genomic_DNA"/>
</dbReference>
<dbReference type="GO" id="GO:0005543">
    <property type="term" value="F:phospholipid binding"/>
    <property type="evidence" value="ECO:0007669"/>
    <property type="project" value="TreeGrafter"/>
</dbReference>
<evidence type="ECO:0000313" key="11">
    <source>
        <dbReference type="EMBL" id="MBI3127298.1"/>
    </source>
</evidence>
<keyword evidence="6 10" id="KW-0328">Glycosyltransferase</keyword>
<keyword evidence="7 10" id="KW-0808">Transferase</keyword>
<comment type="similarity">
    <text evidence="10">Belongs to the LpxB family.</text>
</comment>
<dbReference type="SUPFAM" id="SSF53756">
    <property type="entry name" value="UDP-Glycosyltransferase/glycogen phosphorylase"/>
    <property type="match status" value="1"/>
</dbReference>
<evidence type="ECO:0000256" key="4">
    <source>
        <dbReference type="ARBA" id="ARBA00022516"/>
    </source>
</evidence>
<protein>
    <recommendedName>
        <fullName evidence="3 10">Lipid-A-disaccharide synthase</fullName>
        <ecNumber evidence="2 10">2.4.1.182</ecNumber>
    </recommendedName>
</protein>
<dbReference type="EC" id="2.4.1.182" evidence="2 10"/>
<keyword evidence="4 10" id="KW-0444">Lipid biosynthesis</keyword>
<dbReference type="PANTHER" id="PTHR30372:SF4">
    <property type="entry name" value="LIPID-A-DISACCHARIDE SYNTHASE, MITOCHONDRIAL-RELATED"/>
    <property type="match status" value="1"/>
</dbReference>
<comment type="caution">
    <text evidence="11">The sequence shown here is derived from an EMBL/GenBank/DDBJ whole genome shotgun (WGS) entry which is preliminary data.</text>
</comment>
<dbReference type="Pfam" id="PF02684">
    <property type="entry name" value="LpxB"/>
    <property type="match status" value="1"/>
</dbReference>
<name>A0A932HYC6_UNCTE</name>
<accession>A0A932HYC6</accession>
<gene>
    <name evidence="10 11" type="primary">lpxB</name>
    <name evidence="11" type="ORF">HYZ11_06815</name>
</gene>
<sequence length="386" mass="41999">MSGGASPIWLVAGEPSGDAHAGRLLAAMRAKRPDLRAAGVGGDAMRGAGCEILHGIGSLAVTGFLDVPRIIPRLRRLKRDLIERARSERPRAVVLVDYPGFNLNLAKALRRLPGRPRLVYFIPPQVWAWWAGRAGVIARTFDLILTIYPFEPACFRREGGRAEFIGNPVAHALRGAPDRGAARRALEIPPDARVAAFLPGSRGKEVDRHLAPMAGAARLLRERWPDAVFLVSEAEALRPGAVSERVRDEGVSLRVVRGRMAEVVRAADAAVVASGTASLETGLLGTPMAVVYASDPFTYLMGKYFLIRVDYLSLVNLLAGREIAPELYQREVRPAPIAEVLGRLLEDPAAREHQREALAAIRRALEGPDPYERAAGRILELLEEAP</sequence>
<evidence type="ECO:0000256" key="1">
    <source>
        <dbReference type="ARBA" id="ARBA00002056"/>
    </source>
</evidence>
<comment type="function">
    <text evidence="1 10">Condensation of UDP-2,3-diacylglucosamine and 2,3-diacylglucosamine-1-phosphate to form lipid A disaccharide, a precursor of lipid A, a phosphorylated glycolipid that anchors the lipopolysaccharide to the outer membrane of the cell.</text>
</comment>
<dbReference type="GO" id="GO:0008915">
    <property type="term" value="F:lipid-A-disaccharide synthase activity"/>
    <property type="evidence" value="ECO:0007669"/>
    <property type="project" value="UniProtKB-UniRule"/>
</dbReference>
<dbReference type="PANTHER" id="PTHR30372">
    <property type="entry name" value="LIPID-A-DISACCHARIDE SYNTHASE"/>
    <property type="match status" value="1"/>
</dbReference>
<evidence type="ECO:0000256" key="3">
    <source>
        <dbReference type="ARBA" id="ARBA00020902"/>
    </source>
</evidence>
<evidence type="ECO:0000256" key="6">
    <source>
        <dbReference type="ARBA" id="ARBA00022676"/>
    </source>
</evidence>
<evidence type="ECO:0000313" key="12">
    <source>
        <dbReference type="Proteomes" id="UP000782312"/>
    </source>
</evidence>
<reference evidence="11" key="1">
    <citation type="submission" date="2020-07" db="EMBL/GenBank/DDBJ databases">
        <title>Huge and variable diversity of episymbiotic CPR bacteria and DPANN archaea in groundwater ecosystems.</title>
        <authorList>
            <person name="He C.Y."/>
            <person name="Keren R."/>
            <person name="Whittaker M."/>
            <person name="Farag I.F."/>
            <person name="Doudna J."/>
            <person name="Cate J.H.D."/>
            <person name="Banfield J.F."/>
        </authorList>
    </citation>
    <scope>NUCLEOTIDE SEQUENCE</scope>
    <source>
        <strain evidence="11">NC_groundwater_763_Ag_S-0.2um_68_21</strain>
    </source>
</reference>
<evidence type="ECO:0000256" key="8">
    <source>
        <dbReference type="ARBA" id="ARBA00023098"/>
    </source>
</evidence>
<dbReference type="InterPro" id="IPR003835">
    <property type="entry name" value="Glyco_trans_19"/>
</dbReference>
<organism evidence="11 12">
    <name type="scientific">Tectimicrobiota bacterium</name>
    <dbReference type="NCBI Taxonomy" id="2528274"/>
    <lineage>
        <taxon>Bacteria</taxon>
        <taxon>Pseudomonadati</taxon>
        <taxon>Nitrospinota/Tectimicrobiota group</taxon>
        <taxon>Candidatus Tectimicrobiota</taxon>
    </lineage>
</organism>
<evidence type="ECO:0000256" key="10">
    <source>
        <dbReference type="HAMAP-Rule" id="MF_00392"/>
    </source>
</evidence>
<dbReference type="GO" id="GO:0016020">
    <property type="term" value="C:membrane"/>
    <property type="evidence" value="ECO:0007669"/>
    <property type="project" value="GOC"/>
</dbReference>
<dbReference type="GO" id="GO:0009245">
    <property type="term" value="P:lipid A biosynthetic process"/>
    <property type="evidence" value="ECO:0007669"/>
    <property type="project" value="UniProtKB-UniRule"/>
</dbReference>
<dbReference type="HAMAP" id="MF_00392">
    <property type="entry name" value="LpxB"/>
    <property type="match status" value="1"/>
</dbReference>
<keyword evidence="8 10" id="KW-0443">Lipid metabolism</keyword>
<comment type="catalytic activity">
    <reaction evidence="9 10">
        <text>a lipid X + a UDP-2-N,3-O-bis[(3R)-3-hydroxyacyl]-alpha-D-glucosamine = a lipid A disaccharide + UDP + H(+)</text>
        <dbReference type="Rhea" id="RHEA:67828"/>
        <dbReference type="ChEBI" id="CHEBI:15378"/>
        <dbReference type="ChEBI" id="CHEBI:58223"/>
        <dbReference type="ChEBI" id="CHEBI:137748"/>
        <dbReference type="ChEBI" id="CHEBI:176338"/>
        <dbReference type="ChEBI" id="CHEBI:176343"/>
        <dbReference type="EC" id="2.4.1.182"/>
    </reaction>
</comment>
<dbReference type="Proteomes" id="UP000782312">
    <property type="component" value="Unassembled WGS sequence"/>
</dbReference>
<evidence type="ECO:0000256" key="9">
    <source>
        <dbReference type="ARBA" id="ARBA00048975"/>
    </source>
</evidence>